<dbReference type="PANTHER" id="PTHR13697:SF4">
    <property type="entry name" value="ATP-DEPENDENT 6-PHOSPHOFRUCTOKINASE"/>
    <property type="match status" value="1"/>
</dbReference>
<dbReference type="PROSITE" id="PS50097">
    <property type="entry name" value="BTB"/>
    <property type="match status" value="1"/>
</dbReference>
<dbReference type="GO" id="GO:0005945">
    <property type="term" value="C:6-phosphofructokinase complex"/>
    <property type="evidence" value="ECO:0007669"/>
    <property type="project" value="TreeGrafter"/>
</dbReference>
<dbReference type="PANTHER" id="PTHR13697">
    <property type="entry name" value="PHOSPHOFRUCTOKINASE"/>
    <property type="match status" value="1"/>
</dbReference>
<keyword evidence="5" id="KW-0963">Cytoplasm</keyword>
<dbReference type="SUPFAM" id="SSF54695">
    <property type="entry name" value="POZ domain"/>
    <property type="match status" value="1"/>
</dbReference>
<dbReference type="GO" id="GO:0061621">
    <property type="term" value="P:canonical glycolysis"/>
    <property type="evidence" value="ECO:0007669"/>
    <property type="project" value="TreeGrafter"/>
</dbReference>
<dbReference type="Gene3D" id="3.30.710.10">
    <property type="entry name" value="Potassium Channel Kv1.1, Chain A"/>
    <property type="match status" value="1"/>
</dbReference>
<keyword evidence="6" id="KW-0021">Allosteric enzyme</keyword>
<dbReference type="Proteomes" id="UP000789739">
    <property type="component" value="Unassembled WGS sequence"/>
</dbReference>
<dbReference type="Gene3D" id="3.40.50.460">
    <property type="entry name" value="Phosphofructokinase domain"/>
    <property type="match status" value="2"/>
</dbReference>
<dbReference type="GO" id="GO:0070095">
    <property type="term" value="F:fructose-6-phosphate binding"/>
    <property type="evidence" value="ECO:0007669"/>
    <property type="project" value="TreeGrafter"/>
</dbReference>
<evidence type="ECO:0000256" key="2">
    <source>
        <dbReference type="ARBA" id="ARBA00004496"/>
    </source>
</evidence>
<dbReference type="SMART" id="SM00225">
    <property type="entry name" value="BTB"/>
    <property type="match status" value="1"/>
</dbReference>
<comment type="subcellular location">
    <subcellularLocation>
        <location evidence="2">Cytoplasm</location>
    </subcellularLocation>
</comment>
<keyword evidence="9" id="KW-0547">Nucleotide-binding</keyword>
<dbReference type="OrthoDB" id="537915at2759"/>
<dbReference type="FunFam" id="3.40.50.460:FF:000008">
    <property type="entry name" value="ATP-dependent 6-phosphofructokinase"/>
    <property type="match status" value="1"/>
</dbReference>
<dbReference type="PROSITE" id="PS00433">
    <property type="entry name" value="PHOSPHOFRUCTOKINASE"/>
    <property type="match status" value="1"/>
</dbReference>
<keyword evidence="12" id="KW-0460">Magnesium</keyword>
<evidence type="ECO:0000256" key="1">
    <source>
        <dbReference type="ARBA" id="ARBA00001946"/>
    </source>
</evidence>
<dbReference type="InterPro" id="IPR000210">
    <property type="entry name" value="BTB/POZ_dom"/>
</dbReference>
<evidence type="ECO:0000256" key="4">
    <source>
        <dbReference type="ARBA" id="ARBA00012055"/>
    </source>
</evidence>
<evidence type="ECO:0000256" key="11">
    <source>
        <dbReference type="ARBA" id="ARBA00022840"/>
    </source>
</evidence>
<keyword evidence="7" id="KW-0808">Transferase</keyword>
<dbReference type="NCBIfam" id="TIGR02478">
    <property type="entry name" value="6PF1K_euk"/>
    <property type="match status" value="1"/>
</dbReference>
<keyword evidence="11" id="KW-0067">ATP-binding</keyword>
<evidence type="ECO:0000313" key="17">
    <source>
        <dbReference type="EMBL" id="CAG8632795.1"/>
    </source>
</evidence>
<feature type="non-terminal residue" evidence="17">
    <location>
        <position position="1"/>
    </location>
</feature>
<gene>
    <name evidence="17" type="ORF">PBRASI_LOCUS9346</name>
</gene>
<comment type="catalytic activity">
    <reaction evidence="14">
        <text>beta-D-fructose 6-phosphate + ATP = beta-D-fructose 1,6-bisphosphate + ADP + H(+)</text>
        <dbReference type="Rhea" id="RHEA:16109"/>
        <dbReference type="ChEBI" id="CHEBI:15378"/>
        <dbReference type="ChEBI" id="CHEBI:30616"/>
        <dbReference type="ChEBI" id="CHEBI:32966"/>
        <dbReference type="ChEBI" id="CHEBI:57634"/>
        <dbReference type="ChEBI" id="CHEBI:456216"/>
        <dbReference type="EC" id="2.7.1.11"/>
    </reaction>
</comment>
<dbReference type="SUPFAM" id="SSF53784">
    <property type="entry name" value="Phosphofructokinase"/>
    <property type="match status" value="2"/>
</dbReference>
<dbReference type="InterPro" id="IPR015912">
    <property type="entry name" value="Phosphofructokinase_CS"/>
</dbReference>
<name>A0A9N9DAD9_9GLOM</name>
<evidence type="ECO:0000313" key="18">
    <source>
        <dbReference type="Proteomes" id="UP000789739"/>
    </source>
</evidence>
<dbReference type="InterPro" id="IPR000023">
    <property type="entry name" value="Phosphofructokinase_dom"/>
</dbReference>
<dbReference type="EC" id="2.7.1.11" evidence="4"/>
<evidence type="ECO:0000256" key="3">
    <source>
        <dbReference type="ARBA" id="ARBA00004679"/>
    </source>
</evidence>
<evidence type="ECO:0000256" key="14">
    <source>
        <dbReference type="ARBA" id="ARBA00048070"/>
    </source>
</evidence>
<evidence type="ECO:0000259" key="16">
    <source>
        <dbReference type="PROSITE" id="PS50097"/>
    </source>
</evidence>
<evidence type="ECO:0000256" key="9">
    <source>
        <dbReference type="ARBA" id="ARBA00022741"/>
    </source>
</evidence>
<dbReference type="Gene3D" id="3.40.50.450">
    <property type="match status" value="2"/>
</dbReference>
<evidence type="ECO:0000256" key="6">
    <source>
        <dbReference type="ARBA" id="ARBA00022533"/>
    </source>
</evidence>
<dbReference type="GO" id="GO:0006002">
    <property type="term" value="P:fructose 6-phosphate metabolic process"/>
    <property type="evidence" value="ECO:0007669"/>
    <property type="project" value="InterPro"/>
</dbReference>
<dbReference type="InterPro" id="IPR011333">
    <property type="entry name" value="SKP1/BTB/POZ_sf"/>
</dbReference>
<dbReference type="PRINTS" id="PR00476">
    <property type="entry name" value="PHFRCTKINASE"/>
</dbReference>
<dbReference type="CDD" id="cd18186">
    <property type="entry name" value="BTB_POZ_ZBTB_KLHL-like"/>
    <property type="match status" value="1"/>
</dbReference>
<dbReference type="HAMAP" id="MF_03184">
    <property type="entry name" value="Phosphofructokinase_I_E"/>
    <property type="match status" value="1"/>
</dbReference>
<comment type="cofactor">
    <cofactor evidence="1">
        <name>Mg(2+)</name>
        <dbReference type="ChEBI" id="CHEBI:18420"/>
    </cofactor>
</comment>
<dbReference type="Pfam" id="PF00651">
    <property type="entry name" value="BTB"/>
    <property type="match status" value="1"/>
</dbReference>
<dbReference type="InterPro" id="IPR022953">
    <property type="entry name" value="ATP_PFK"/>
</dbReference>
<dbReference type="Pfam" id="PF00365">
    <property type="entry name" value="PFK"/>
    <property type="match status" value="2"/>
</dbReference>
<reference evidence="17" key="1">
    <citation type="submission" date="2021-06" db="EMBL/GenBank/DDBJ databases">
        <authorList>
            <person name="Kallberg Y."/>
            <person name="Tangrot J."/>
            <person name="Rosling A."/>
        </authorList>
    </citation>
    <scope>NUCLEOTIDE SEQUENCE</scope>
    <source>
        <strain evidence="17">BR232B</strain>
    </source>
</reference>
<evidence type="ECO:0000256" key="10">
    <source>
        <dbReference type="ARBA" id="ARBA00022777"/>
    </source>
</evidence>
<dbReference type="GO" id="GO:0005524">
    <property type="term" value="F:ATP binding"/>
    <property type="evidence" value="ECO:0007669"/>
    <property type="project" value="UniProtKB-KW"/>
</dbReference>
<dbReference type="GO" id="GO:0016208">
    <property type="term" value="F:AMP binding"/>
    <property type="evidence" value="ECO:0007669"/>
    <property type="project" value="TreeGrafter"/>
</dbReference>
<evidence type="ECO:0000256" key="5">
    <source>
        <dbReference type="ARBA" id="ARBA00022490"/>
    </source>
</evidence>
<evidence type="ECO:0000256" key="8">
    <source>
        <dbReference type="ARBA" id="ARBA00022723"/>
    </source>
</evidence>
<protein>
    <recommendedName>
        <fullName evidence="4">6-phosphofructokinase</fullName>
        <ecNumber evidence="4">2.7.1.11</ecNumber>
    </recommendedName>
</protein>
<dbReference type="EMBL" id="CAJVPI010001988">
    <property type="protein sequence ID" value="CAG8632795.1"/>
    <property type="molecule type" value="Genomic_DNA"/>
</dbReference>
<dbReference type="InterPro" id="IPR009161">
    <property type="entry name" value="6-Pfructokinase_euk"/>
</dbReference>
<dbReference type="GO" id="GO:0048029">
    <property type="term" value="F:monosaccharide binding"/>
    <property type="evidence" value="ECO:0007669"/>
    <property type="project" value="TreeGrafter"/>
</dbReference>
<dbReference type="GO" id="GO:0046872">
    <property type="term" value="F:metal ion binding"/>
    <property type="evidence" value="ECO:0007669"/>
    <property type="project" value="UniProtKB-KW"/>
</dbReference>
<keyword evidence="10" id="KW-0418">Kinase</keyword>
<dbReference type="InterPro" id="IPR035966">
    <property type="entry name" value="PKF_sf"/>
</dbReference>
<feature type="domain" description="BTB" evidence="16">
    <location>
        <begin position="981"/>
        <end position="1055"/>
    </location>
</feature>
<proteinExistence type="inferred from homology"/>
<evidence type="ECO:0000256" key="13">
    <source>
        <dbReference type="ARBA" id="ARBA00023152"/>
    </source>
</evidence>
<sequence length="1341" mass="148981">MSGLTGFSHLTLTAPTVELYTRCKDFYSGLGFVTVRHNEPAKHTLLHLFGEQGEKDVTIKLVYNGHAYLKESPVEGDWRLQPICVTVIAADIEAIKMQLTSLSVVFKSYSIAKPSTMLSVPSPTDPVPSPLSSPFIYPANVSQLDVYAHDPLNNLICFTNKMSPFSRNVLLPPSVMESRMEREPVHKTQTEHKDSKLKTEAGSEKILNDGRVRRRRIGVLTSGGDSPGMNAAVRAIVRVAISKGCEAYAIFEGFEGLVRGGDMIKEFHWADVRGYLTIGGTLIGTARCKEFRTREGRLSAAHNLVKKGIDSLIIIGGDGSLTGANILRSEWTGLLEELVSEGRLSSDETEPYTHLTIVGLVGSIDNDMSSTDITIGAATSLHRICEAVDSISSTAASHSRAFVIEVMGRHCGWLALMAAISTGADYVFLPERPPVGDDWEEQFCEILKKNRGVQLGNRKTIIIVAEGAVDQNLKPIKADYVKEILTTKMGLDTRVTCLGHTQRGGRPCAFDRNLATRQGVEAVDAVLSDTPETEPSMIGLRENAVTRLPLMEAVELTGQVVKAINEKDFRAAMELRDPEFSEDFIAYTSINTIINHGLTLLEEQRLRIGIIHVGAPAGGMNTATRAAVRYAINNGHVPVAIHNGFPGLLKDSVHEFTWLGTEDWESKGGSELGTNRTLPDIDLGMVAYKMQQHSINALLIIGGFEAYRSLIILNSERPRYPAFCIPMVCLPATISNNVPGTDFSLGSDTALNAIVDSCDALKQSASSSRRRVFVVEVQGGTCGFLAVLSGLAVGATSAYIPEEGISLMKLQDDVNHFVRRFGDDEKGVSSGRLILRNESLSETYTTDVIANIIKTEGQGLFDCRTCILGHIQQGSTPSPLDRIRATRLAVKCVNFLGQHATSNLPSGDERDKLLEENAVVIGISGAHVVFTDWDEDWDENRPRDIRHRAEAYVLLETMVELYLTEQLSNEYKCLYEELYNTDVTIQVEEEGHSKTFRAHWLILSVRSSYFKDKLYRNQAGSQYASPANIIIKQIKPKLFEKLLQYIYVGTFKIEDDISSNFEAIEGANRLELTYLVEKIQTSLITCKKDLLQQHIVQVSRFTSQQTNLTILENFCKNVFENSPEIIFAAIDFLDTSEETIVELLHKDIELPEGKIWEHVLHWGVAKRPELKLQSFKEWSAADIEYVKERLKNCIPLIRFFHMQQSEYLEKVIPFLLLLPNGLWIDLVSYKTDSSYQPSSMMLPPRKRKSITENVDSNSTTSVTVDVLPTLHNTSDYDEGAVDLIPCLNFQSDDTIHNIELINTNDSSSSTSNQSLYEKINNDISNTMPSQERIPLILNEEQ</sequence>
<keyword evidence="8" id="KW-0479">Metal-binding</keyword>
<evidence type="ECO:0000256" key="12">
    <source>
        <dbReference type="ARBA" id="ARBA00022842"/>
    </source>
</evidence>
<dbReference type="FunFam" id="3.40.50.460:FF:000007">
    <property type="entry name" value="ATP-dependent 6-phosphofructokinase"/>
    <property type="match status" value="1"/>
</dbReference>
<accession>A0A9N9DAD9</accession>
<comment type="pathway">
    <text evidence="3">Carbohydrate degradation; glycolysis; D-glyceraldehyde 3-phosphate and glycerone phosphate from D-glucose: step 3/4.</text>
</comment>
<dbReference type="GO" id="GO:0005739">
    <property type="term" value="C:mitochondrion"/>
    <property type="evidence" value="ECO:0007669"/>
    <property type="project" value="TreeGrafter"/>
</dbReference>
<evidence type="ECO:0000256" key="7">
    <source>
        <dbReference type="ARBA" id="ARBA00022679"/>
    </source>
</evidence>
<keyword evidence="13" id="KW-0324">Glycolysis</keyword>
<dbReference type="GO" id="GO:0003872">
    <property type="term" value="F:6-phosphofructokinase activity"/>
    <property type="evidence" value="ECO:0007669"/>
    <property type="project" value="UniProtKB-EC"/>
</dbReference>
<organism evidence="17 18">
    <name type="scientific">Paraglomus brasilianum</name>
    <dbReference type="NCBI Taxonomy" id="144538"/>
    <lineage>
        <taxon>Eukaryota</taxon>
        <taxon>Fungi</taxon>
        <taxon>Fungi incertae sedis</taxon>
        <taxon>Mucoromycota</taxon>
        <taxon>Glomeromycotina</taxon>
        <taxon>Glomeromycetes</taxon>
        <taxon>Paraglomerales</taxon>
        <taxon>Paraglomeraceae</taxon>
        <taxon>Paraglomus</taxon>
    </lineage>
</organism>
<dbReference type="GO" id="GO:0030388">
    <property type="term" value="P:fructose 1,6-bisphosphate metabolic process"/>
    <property type="evidence" value="ECO:0007669"/>
    <property type="project" value="TreeGrafter"/>
</dbReference>
<keyword evidence="18" id="KW-1185">Reference proteome</keyword>
<evidence type="ECO:0000256" key="15">
    <source>
        <dbReference type="SAM" id="MobiDB-lite"/>
    </source>
</evidence>
<feature type="region of interest" description="Disordered" evidence="15">
    <location>
        <begin position="179"/>
        <end position="198"/>
    </location>
</feature>
<comment type="caution">
    <text evidence="17">The sequence shown here is derived from an EMBL/GenBank/DDBJ whole genome shotgun (WGS) entry which is preliminary data.</text>
</comment>
<dbReference type="GO" id="GO:0042802">
    <property type="term" value="F:identical protein binding"/>
    <property type="evidence" value="ECO:0007669"/>
    <property type="project" value="TreeGrafter"/>
</dbReference>